<organism evidence="7 8">
    <name type="scientific">Dryoscopus gambensis</name>
    <dbReference type="NCBI Taxonomy" id="85069"/>
    <lineage>
        <taxon>Eukaryota</taxon>
        <taxon>Metazoa</taxon>
        <taxon>Chordata</taxon>
        <taxon>Craniata</taxon>
        <taxon>Vertebrata</taxon>
        <taxon>Euteleostomi</taxon>
        <taxon>Archelosauria</taxon>
        <taxon>Archosauria</taxon>
        <taxon>Dinosauria</taxon>
        <taxon>Saurischia</taxon>
        <taxon>Theropoda</taxon>
        <taxon>Coelurosauria</taxon>
        <taxon>Aves</taxon>
        <taxon>Neognathae</taxon>
        <taxon>Neoaves</taxon>
        <taxon>Telluraves</taxon>
        <taxon>Australaves</taxon>
        <taxon>Passeriformes</taxon>
        <taxon>Corvoidea</taxon>
        <taxon>Malaconotidae</taxon>
        <taxon>Dryoscopus</taxon>
    </lineage>
</organism>
<comment type="similarity">
    <text evidence="1">Belongs to the intercrine beta (chemokine CC) family.</text>
</comment>
<proteinExistence type="inferred from homology"/>
<protein>
    <submittedName>
        <fullName evidence="7">CCL4 protein</fullName>
    </submittedName>
</protein>
<reference evidence="7" key="1">
    <citation type="submission" date="2019-10" db="EMBL/GenBank/DDBJ databases">
        <title>Bird 10,000 Genomes (B10K) Project - Family phase.</title>
        <authorList>
            <person name="Zhang G."/>
        </authorList>
    </citation>
    <scope>NUCLEOTIDE SEQUENCE</scope>
    <source>
        <strain evidence="7">B10K-DU-002-56</strain>
        <tissue evidence="7">Muscle</tissue>
    </source>
</reference>
<dbReference type="GO" id="GO:0005615">
    <property type="term" value="C:extracellular space"/>
    <property type="evidence" value="ECO:0007669"/>
    <property type="project" value="UniProtKB-KW"/>
</dbReference>
<evidence type="ECO:0000259" key="6">
    <source>
        <dbReference type="SMART" id="SM00199"/>
    </source>
</evidence>
<feature type="non-terminal residue" evidence="7">
    <location>
        <position position="90"/>
    </location>
</feature>
<feature type="non-terminal residue" evidence="7">
    <location>
        <position position="1"/>
    </location>
</feature>
<dbReference type="SUPFAM" id="SSF54117">
    <property type="entry name" value="Interleukin 8-like chemokines"/>
    <property type="match status" value="1"/>
</dbReference>
<accession>A0A851EB97</accession>
<dbReference type="GO" id="GO:0006954">
    <property type="term" value="P:inflammatory response"/>
    <property type="evidence" value="ECO:0007669"/>
    <property type="project" value="TreeGrafter"/>
</dbReference>
<feature type="signal peptide" evidence="5">
    <location>
        <begin position="1"/>
        <end position="25"/>
    </location>
</feature>
<evidence type="ECO:0000313" key="7">
    <source>
        <dbReference type="EMBL" id="NWI76207.1"/>
    </source>
</evidence>
<dbReference type="FunFam" id="2.40.50.40:FF:000002">
    <property type="entry name" value="C-C motif chemokine"/>
    <property type="match status" value="1"/>
</dbReference>
<dbReference type="InterPro" id="IPR036048">
    <property type="entry name" value="Interleukin_8-like_sf"/>
</dbReference>
<evidence type="ECO:0000313" key="8">
    <source>
        <dbReference type="Proteomes" id="UP000604080"/>
    </source>
</evidence>
<dbReference type="GO" id="GO:0070098">
    <property type="term" value="P:chemokine-mediated signaling pathway"/>
    <property type="evidence" value="ECO:0007669"/>
    <property type="project" value="TreeGrafter"/>
</dbReference>
<name>A0A851EB97_9CORV</name>
<dbReference type="PRINTS" id="PR00436">
    <property type="entry name" value="INTERLEUKIN8"/>
</dbReference>
<keyword evidence="2" id="KW-0145">Chemotaxis</keyword>
<dbReference type="PANTHER" id="PTHR12015:SF103">
    <property type="entry name" value="C-C MOTIF CHEMOKINE 4-RELATED"/>
    <property type="match status" value="1"/>
</dbReference>
<comment type="caution">
    <text evidence="7">The sequence shown here is derived from an EMBL/GenBank/DDBJ whole genome shotgun (WGS) entry which is preliminary data.</text>
</comment>
<evidence type="ECO:0000256" key="4">
    <source>
        <dbReference type="ARBA" id="ARBA00022729"/>
    </source>
</evidence>
<dbReference type="Gene3D" id="2.40.50.40">
    <property type="match status" value="1"/>
</dbReference>
<dbReference type="GO" id="GO:0008009">
    <property type="term" value="F:chemokine activity"/>
    <property type="evidence" value="ECO:0007669"/>
    <property type="project" value="InterPro"/>
</dbReference>
<dbReference type="SMART" id="SM00199">
    <property type="entry name" value="SCY"/>
    <property type="match status" value="1"/>
</dbReference>
<dbReference type="Proteomes" id="UP000604080">
    <property type="component" value="Unassembled WGS sequence"/>
</dbReference>
<keyword evidence="4 5" id="KW-0732">Signal</keyword>
<feature type="domain" description="Chemokine interleukin-8-like" evidence="6">
    <location>
        <begin position="27"/>
        <end position="85"/>
    </location>
</feature>
<gene>
    <name evidence="7" type="primary">Ccl4_2</name>
    <name evidence="7" type="ORF">DRYGAM_R00700</name>
</gene>
<evidence type="ECO:0000256" key="3">
    <source>
        <dbReference type="ARBA" id="ARBA00022514"/>
    </source>
</evidence>
<dbReference type="GO" id="GO:0061844">
    <property type="term" value="P:antimicrobial humoral immune response mediated by antimicrobial peptide"/>
    <property type="evidence" value="ECO:0007669"/>
    <property type="project" value="TreeGrafter"/>
</dbReference>
<evidence type="ECO:0000256" key="1">
    <source>
        <dbReference type="ARBA" id="ARBA00010868"/>
    </source>
</evidence>
<evidence type="ECO:0000256" key="5">
    <source>
        <dbReference type="SAM" id="SignalP"/>
    </source>
</evidence>
<dbReference type="GO" id="GO:0048020">
    <property type="term" value="F:CCR chemokine receptor binding"/>
    <property type="evidence" value="ECO:0007669"/>
    <property type="project" value="TreeGrafter"/>
</dbReference>
<dbReference type="PANTHER" id="PTHR12015">
    <property type="entry name" value="SMALL INDUCIBLE CYTOKINE A"/>
    <property type="match status" value="1"/>
</dbReference>
<feature type="chain" id="PRO_5032635416" evidence="5">
    <location>
        <begin position="26"/>
        <end position="90"/>
    </location>
</feature>
<dbReference type="InterPro" id="IPR039809">
    <property type="entry name" value="Chemokine_b/g/d"/>
</dbReference>
<dbReference type="GO" id="GO:0048245">
    <property type="term" value="P:eosinophil chemotaxis"/>
    <property type="evidence" value="ECO:0007669"/>
    <property type="project" value="TreeGrafter"/>
</dbReference>
<keyword evidence="3" id="KW-0202">Cytokine</keyword>
<sequence length="90" mass="9867">MKVLAATLVTLLLLATCSPSECVDAVPTTCCISYQRKPIPRRLVSSVLLTSSTCIKPGVIVRTKKAKEVCADPEAPWVKELRKHFQSPEN</sequence>
<dbReference type="InterPro" id="IPR001811">
    <property type="entry name" value="Chemokine_IL8-like_dom"/>
</dbReference>
<dbReference type="GO" id="GO:0030335">
    <property type="term" value="P:positive regulation of cell migration"/>
    <property type="evidence" value="ECO:0007669"/>
    <property type="project" value="TreeGrafter"/>
</dbReference>
<dbReference type="AlphaFoldDB" id="A0A851EB97"/>
<evidence type="ECO:0000256" key="2">
    <source>
        <dbReference type="ARBA" id="ARBA00022500"/>
    </source>
</evidence>
<dbReference type="Pfam" id="PF00048">
    <property type="entry name" value="IL8"/>
    <property type="match status" value="1"/>
</dbReference>
<dbReference type="EMBL" id="WEIT01014304">
    <property type="protein sequence ID" value="NWI76207.1"/>
    <property type="molecule type" value="Genomic_DNA"/>
</dbReference>
<keyword evidence="8" id="KW-1185">Reference proteome</keyword>
<dbReference type="CDD" id="cd00272">
    <property type="entry name" value="Chemokine_CC"/>
    <property type="match status" value="1"/>
</dbReference>